<dbReference type="AlphaFoldDB" id="A0A653CRE3"/>
<feature type="transmembrane region" description="Helical" evidence="9">
    <location>
        <begin position="124"/>
        <end position="141"/>
    </location>
</feature>
<dbReference type="PANTHER" id="PTHR48021">
    <property type="match status" value="1"/>
</dbReference>
<dbReference type="InterPro" id="IPR036259">
    <property type="entry name" value="MFS_trans_sf"/>
</dbReference>
<dbReference type="Pfam" id="PF00083">
    <property type="entry name" value="Sugar_tr"/>
    <property type="match status" value="1"/>
</dbReference>
<reference evidence="11 12" key="1">
    <citation type="submission" date="2019-01" db="EMBL/GenBank/DDBJ databases">
        <authorList>
            <person name="Sayadi A."/>
        </authorList>
    </citation>
    <scope>NUCLEOTIDE SEQUENCE [LARGE SCALE GENOMIC DNA]</scope>
</reference>
<evidence type="ECO:0000256" key="1">
    <source>
        <dbReference type="ARBA" id="ARBA00004651"/>
    </source>
</evidence>
<dbReference type="InterPro" id="IPR050549">
    <property type="entry name" value="MFS_Trehalose_Transporter"/>
</dbReference>
<dbReference type="Gene3D" id="1.20.1250.20">
    <property type="entry name" value="MFS general substrate transporter like domains"/>
    <property type="match status" value="1"/>
</dbReference>
<feature type="transmembrane region" description="Helical" evidence="9">
    <location>
        <begin position="429"/>
        <end position="447"/>
    </location>
</feature>
<keyword evidence="5 9" id="KW-0812">Transmembrane</keyword>
<sequence length="479" mass="53607">MTVVEPVRCSRIMNTNVPGIFFQLLAALLVNIIAITDGITLGWTAPLIPYFISEESHIKMTIHEAEMMESWLLYGAITGLPVTMFLVDRIGRKKSVLVSCCVLSICWILVAVATTVHIIYGARFVMGIGLNMAYVAMPMYVGEIAHKNIRGLLSSFTFIFMLLGVLIIYCVGTYTPYYVPPTISVALLVIQFVGFIFMPESAYYLLSKGKEEEARASLIKFRNGIGVEDEFKEMKEAYENSKTEKGRIQDIFLVRSYRKAILTMIFLNLAQLLSSYEIFLMNLHIILEEAGSTYISPGIVGIVFSAVTLTAAAAAATVVDKFGRKILMIISSFLTAICLLCIAIYFHLKVLEYDLTVVNWLPTVAVMAYALSFKFGLGIVPIVLTSEIFAPKMKAIGMTLADGMYVVSSIGALQLYFFLRDTYGMHVPFYLFALFTFFAGPYVWLFVPETKGKTLDEIQDILKEKRIFMIKNTPKNTQT</sequence>
<name>A0A653CRE3_CALMS</name>
<dbReference type="PRINTS" id="PR00171">
    <property type="entry name" value="SUGRTRNSPORT"/>
</dbReference>
<organism evidence="11 12">
    <name type="scientific">Callosobruchus maculatus</name>
    <name type="common">Southern cowpea weevil</name>
    <name type="synonym">Pulse bruchid</name>
    <dbReference type="NCBI Taxonomy" id="64391"/>
    <lineage>
        <taxon>Eukaryota</taxon>
        <taxon>Metazoa</taxon>
        <taxon>Ecdysozoa</taxon>
        <taxon>Arthropoda</taxon>
        <taxon>Hexapoda</taxon>
        <taxon>Insecta</taxon>
        <taxon>Pterygota</taxon>
        <taxon>Neoptera</taxon>
        <taxon>Endopterygota</taxon>
        <taxon>Coleoptera</taxon>
        <taxon>Polyphaga</taxon>
        <taxon>Cucujiformia</taxon>
        <taxon>Chrysomeloidea</taxon>
        <taxon>Chrysomelidae</taxon>
        <taxon>Bruchinae</taxon>
        <taxon>Bruchini</taxon>
        <taxon>Callosobruchus</taxon>
    </lineage>
</organism>
<dbReference type="FunFam" id="1.20.1250.20:FF:000218">
    <property type="entry name" value="facilitated trehalose transporter Tret1"/>
    <property type="match status" value="1"/>
</dbReference>
<keyword evidence="4" id="KW-0762">Sugar transport</keyword>
<gene>
    <name evidence="11" type="ORF">CALMAC_LOCUS11237</name>
</gene>
<dbReference type="Proteomes" id="UP000410492">
    <property type="component" value="Unassembled WGS sequence"/>
</dbReference>
<dbReference type="PROSITE" id="PS00216">
    <property type="entry name" value="SUGAR_TRANSPORT_1"/>
    <property type="match status" value="2"/>
</dbReference>
<feature type="transmembrane region" description="Helical" evidence="9">
    <location>
        <begin position="396"/>
        <end position="417"/>
    </location>
</feature>
<feature type="transmembrane region" description="Helical" evidence="9">
    <location>
        <begin position="265"/>
        <end position="287"/>
    </location>
</feature>
<dbReference type="InterPro" id="IPR020846">
    <property type="entry name" value="MFS_dom"/>
</dbReference>
<keyword evidence="7 9" id="KW-0472">Membrane</keyword>
<dbReference type="EMBL" id="CAACVG010008617">
    <property type="protein sequence ID" value="VEN50478.1"/>
    <property type="molecule type" value="Genomic_DNA"/>
</dbReference>
<feature type="transmembrane region" description="Helical" evidence="9">
    <location>
        <begin position="360"/>
        <end position="384"/>
    </location>
</feature>
<evidence type="ECO:0000256" key="4">
    <source>
        <dbReference type="ARBA" id="ARBA00022597"/>
    </source>
</evidence>
<dbReference type="OrthoDB" id="4540492at2759"/>
<evidence type="ECO:0000313" key="11">
    <source>
        <dbReference type="EMBL" id="VEN50478.1"/>
    </source>
</evidence>
<keyword evidence="8" id="KW-0325">Glycoprotein</keyword>
<dbReference type="PROSITE" id="PS50850">
    <property type="entry name" value="MFS"/>
    <property type="match status" value="1"/>
</dbReference>
<feature type="transmembrane region" description="Helical" evidence="9">
    <location>
        <begin position="153"/>
        <end position="177"/>
    </location>
</feature>
<evidence type="ECO:0000256" key="6">
    <source>
        <dbReference type="ARBA" id="ARBA00022989"/>
    </source>
</evidence>
<keyword evidence="2" id="KW-0813">Transport</keyword>
<evidence type="ECO:0000256" key="7">
    <source>
        <dbReference type="ARBA" id="ARBA00023136"/>
    </source>
</evidence>
<feature type="transmembrane region" description="Helical" evidence="9">
    <location>
        <begin position="20"/>
        <end position="51"/>
    </location>
</feature>
<dbReference type="InterPro" id="IPR005829">
    <property type="entry name" value="Sugar_transporter_CS"/>
</dbReference>
<evidence type="ECO:0000256" key="9">
    <source>
        <dbReference type="SAM" id="Phobius"/>
    </source>
</evidence>
<feature type="transmembrane region" description="Helical" evidence="9">
    <location>
        <begin position="299"/>
        <end position="319"/>
    </location>
</feature>
<evidence type="ECO:0000256" key="2">
    <source>
        <dbReference type="ARBA" id="ARBA00022448"/>
    </source>
</evidence>
<feature type="transmembrane region" description="Helical" evidence="9">
    <location>
        <begin position="71"/>
        <end position="87"/>
    </location>
</feature>
<comment type="subcellular location">
    <subcellularLocation>
        <location evidence="1">Cell membrane</location>
        <topology evidence="1">Multi-pass membrane protein</topology>
    </subcellularLocation>
</comment>
<evidence type="ECO:0000256" key="8">
    <source>
        <dbReference type="ARBA" id="ARBA00023180"/>
    </source>
</evidence>
<feature type="domain" description="Major facilitator superfamily (MFS) profile" evidence="10">
    <location>
        <begin position="23"/>
        <end position="451"/>
    </location>
</feature>
<keyword evidence="12" id="KW-1185">Reference proteome</keyword>
<dbReference type="InterPro" id="IPR005828">
    <property type="entry name" value="MFS_sugar_transport-like"/>
</dbReference>
<dbReference type="GO" id="GO:0005886">
    <property type="term" value="C:plasma membrane"/>
    <property type="evidence" value="ECO:0007669"/>
    <property type="project" value="UniProtKB-SubCell"/>
</dbReference>
<feature type="transmembrane region" description="Helical" evidence="9">
    <location>
        <begin position="96"/>
        <end position="118"/>
    </location>
</feature>
<keyword evidence="6 9" id="KW-1133">Transmembrane helix</keyword>
<keyword evidence="3" id="KW-1003">Cell membrane</keyword>
<accession>A0A653CRE3</accession>
<dbReference type="SUPFAM" id="SSF103473">
    <property type="entry name" value="MFS general substrate transporter"/>
    <property type="match status" value="1"/>
</dbReference>
<protein>
    <recommendedName>
        <fullName evidence="10">Major facilitator superfamily (MFS) profile domain-containing protein</fullName>
    </recommendedName>
</protein>
<dbReference type="GO" id="GO:0022857">
    <property type="term" value="F:transmembrane transporter activity"/>
    <property type="evidence" value="ECO:0007669"/>
    <property type="project" value="InterPro"/>
</dbReference>
<dbReference type="PANTHER" id="PTHR48021:SF46">
    <property type="entry name" value="MAJOR FACILITATOR SUPERFAMILY (MFS) PROFILE DOMAIN-CONTAINING PROTEIN"/>
    <property type="match status" value="1"/>
</dbReference>
<feature type="transmembrane region" description="Helical" evidence="9">
    <location>
        <begin position="326"/>
        <end position="348"/>
    </location>
</feature>
<proteinExistence type="predicted"/>
<feature type="transmembrane region" description="Helical" evidence="9">
    <location>
        <begin position="183"/>
        <end position="206"/>
    </location>
</feature>
<evidence type="ECO:0000313" key="12">
    <source>
        <dbReference type="Proteomes" id="UP000410492"/>
    </source>
</evidence>
<evidence type="ECO:0000256" key="3">
    <source>
        <dbReference type="ARBA" id="ARBA00022475"/>
    </source>
</evidence>
<dbReference type="InterPro" id="IPR003663">
    <property type="entry name" value="Sugar/inositol_transpt"/>
</dbReference>
<evidence type="ECO:0000259" key="10">
    <source>
        <dbReference type="PROSITE" id="PS50850"/>
    </source>
</evidence>
<evidence type="ECO:0000256" key="5">
    <source>
        <dbReference type="ARBA" id="ARBA00022692"/>
    </source>
</evidence>